<keyword evidence="2" id="KW-1185">Reference proteome</keyword>
<comment type="caution">
    <text evidence="1">The sequence shown here is derived from an EMBL/GenBank/DDBJ whole genome shotgun (WGS) entry which is preliminary data.</text>
</comment>
<gene>
    <name evidence="1" type="ORF">PIB30_077115</name>
</gene>
<evidence type="ECO:0000313" key="1">
    <source>
        <dbReference type="EMBL" id="MED6175301.1"/>
    </source>
</evidence>
<evidence type="ECO:0000313" key="2">
    <source>
        <dbReference type="Proteomes" id="UP001341840"/>
    </source>
</evidence>
<dbReference type="EMBL" id="JASCZI010152063">
    <property type="protein sequence ID" value="MED6175301.1"/>
    <property type="molecule type" value="Genomic_DNA"/>
</dbReference>
<name>A0ABU6VSD9_9FABA</name>
<reference evidence="1 2" key="1">
    <citation type="journal article" date="2023" name="Plants (Basel)">
        <title>Bridging the Gap: Combining Genomics and Transcriptomics Approaches to Understand Stylosanthes scabra, an Orphan Legume from the Brazilian Caatinga.</title>
        <authorList>
            <person name="Ferreira-Neto J.R.C."/>
            <person name="da Silva M.D."/>
            <person name="Binneck E."/>
            <person name="de Melo N.F."/>
            <person name="da Silva R.H."/>
            <person name="de Melo A.L.T.M."/>
            <person name="Pandolfi V."/>
            <person name="Bustamante F.O."/>
            <person name="Brasileiro-Vidal A.C."/>
            <person name="Benko-Iseppon A.M."/>
        </authorList>
    </citation>
    <scope>NUCLEOTIDE SEQUENCE [LARGE SCALE GENOMIC DNA]</scope>
    <source>
        <tissue evidence="1">Leaves</tissue>
    </source>
</reference>
<organism evidence="1 2">
    <name type="scientific">Stylosanthes scabra</name>
    <dbReference type="NCBI Taxonomy" id="79078"/>
    <lineage>
        <taxon>Eukaryota</taxon>
        <taxon>Viridiplantae</taxon>
        <taxon>Streptophyta</taxon>
        <taxon>Embryophyta</taxon>
        <taxon>Tracheophyta</taxon>
        <taxon>Spermatophyta</taxon>
        <taxon>Magnoliopsida</taxon>
        <taxon>eudicotyledons</taxon>
        <taxon>Gunneridae</taxon>
        <taxon>Pentapetalae</taxon>
        <taxon>rosids</taxon>
        <taxon>fabids</taxon>
        <taxon>Fabales</taxon>
        <taxon>Fabaceae</taxon>
        <taxon>Papilionoideae</taxon>
        <taxon>50 kb inversion clade</taxon>
        <taxon>dalbergioids sensu lato</taxon>
        <taxon>Dalbergieae</taxon>
        <taxon>Pterocarpus clade</taxon>
        <taxon>Stylosanthes</taxon>
    </lineage>
</organism>
<proteinExistence type="predicted"/>
<sequence>MRRMVTVAALATRIRDGEMNEVASNTARQANPLHPTPPWPTGLAMWVWRAFIFVGFKFPSQPNFFGGFGGLTRQVLPVLPPLTLRLLHTYTVLGPKS</sequence>
<accession>A0ABU6VSD9</accession>
<dbReference type="Proteomes" id="UP001341840">
    <property type="component" value="Unassembled WGS sequence"/>
</dbReference>
<protein>
    <submittedName>
        <fullName evidence="1">Uncharacterized protein</fullName>
    </submittedName>
</protein>